<dbReference type="Gene3D" id="3.40.50.1240">
    <property type="entry name" value="Phosphoglycerate mutase-like"/>
    <property type="match status" value="1"/>
</dbReference>
<dbReference type="InterPro" id="IPR050275">
    <property type="entry name" value="PGM_Phosphatase"/>
</dbReference>
<sequence length="195" mass="22359">MLKIYLLRHGQTDYNAQGNKYCGRTDIPLNAKGLEQAEAVRKQLEGIPFDGVYSSPLQRAVHTARIASGQDPITDERLIELDFGQWEGKTREEFVKEDPDAWDLWEKAPEQNKAGRTGESGEEVVWRMESFFKSLTNGTYMVVAHNGVNRLFLARQLGMPLKNYRKLVQENSRITLIIYDPQKGWTLEMLNANIK</sequence>
<dbReference type="eggNOG" id="COG0406">
    <property type="taxonomic scope" value="Bacteria"/>
</dbReference>
<dbReference type="GO" id="GO:0016791">
    <property type="term" value="F:phosphatase activity"/>
    <property type="evidence" value="ECO:0007669"/>
    <property type="project" value="TreeGrafter"/>
</dbReference>
<dbReference type="KEGG" id="lby:Lbys_0367"/>
<dbReference type="InterPro" id="IPR013078">
    <property type="entry name" value="His_Pase_superF_clade-1"/>
</dbReference>
<dbReference type="AlphaFoldDB" id="E4RW02"/>
<dbReference type="EMBL" id="CP002305">
    <property type="protein sequence ID" value="ADQ16145.1"/>
    <property type="molecule type" value="Genomic_DNA"/>
</dbReference>
<evidence type="ECO:0000256" key="1">
    <source>
        <dbReference type="PIRSR" id="PIRSR613078-1"/>
    </source>
</evidence>
<protein>
    <submittedName>
        <fullName evidence="3">Phosphoglycerate mutase</fullName>
    </submittedName>
</protein>
<dbReference type="Proteomes" id="UP000007435">
    <property type="component" value="Chromosome"/>
</dbReference>
<keyword evidence="4" id="KW-1185">Reference proteome</keyword>
<feature type="binding site" evidence="2">
    <location>
        <position position="59"/>
    </location>
    <ligand>
        <name>substrate</name>
    </ligand>
</feature>
<reference evidence="3 4" key="2">
    <citation type="journal article" date="2011" name="Stand. Genomic Sci.">
        <title>Complete genome sequence of Leadbetterella byssophila type strain (4M15).</title>
        <authorList>
            <person name="Abt B."/>
            <person name="Teshima H."/>
            <person name="Lucas S."/>
            <person name="Lapidus A."/>
            <person name="Del Rio T.G."/>
            <person name="Nolan M."/>
            <person name="Tice H."/>
            <person name="Cheng J.F."/>
            <person name="Pitluck S."/>
            <person name="Liolios K."/>
            <person name="Pagani I."/>
            <person name="Ivanova N."/>
            <person name="Mavromatis K."/>
            <person name="Pati A."/>
            <person name="Tapia R."/>
            <person name="Han C."/>
            <person name="Goodwin L."/>
            <person name="Chen A."/>
            <person name="Palaniappan K."/>
            <person name="Land M."/>
            <person name="Hauser L."/>
            <person name="Chang Y.J."/>
            <person name="Jeffries C.D."/>
            <person name="Rohde M."/>
            <person name="Goker M."/>
            <person name="Tindall B.J."/>
            <person name="Detter J.C."/>
            <person name="Woyke T."/>
            <person name="Bristow J."/>
            <person name="Eisen J.A."/>
            <person name="Markowitz V."/>
            <person name="Hugenholtz P."/>
            <person name="Klenk H.P."/>
            <person name="Kyrpides N.C."/>
        </authorList>
    </citation>
    <scope>NUCLEOTIDE SEQUENCE [LARGE SCALE GENOMIC DNA]</scope>
    <source>
        <strain evidence="4">DSM 17132 / JCM 16389 / KACC 11308 / NBRC 106382 / 4M15</strain>
    </source>
</reference>
<feature type="active site" description="Proton donor/acceptor" evidence="1">
    <location>
        <position position="80"/>
    </location>
</feature>
<feature type="active site" description="Tele-phosphohistidine intermediate" evidence="1">
    <location>
        <position position="9"/>
    </location>
</feature>
<dbReference type="OrthoDB" id="9782128at2"/>
<dbReference type="PANTHER" id="PTHR48100">
    <property type="entry name" value="BROAD-SPECIFICITY PHOSPHATASE YOR283W-RELATED"/>
    <property type="match status" value="1"/>
</dbReference>
<feature type="binding site" evidence="2">
    <location>
        <begin position="8"/>
        <end position="15"/>
    </location>
    <ligand>
        <name>substrate</name>
    </ligand>
</feature>
<reference key="1">
    <citation type="submission" date="2010-11" db="EMBL/GenBank/DDBJ databases">
        <title>The complete genome of Leadbetterella byssophila DSM 17132.</title>
        <authorList>
            <consortium name="US DOE Joint Genome Institute (JGI-PGF)"/>
            <person name="Lucas S."/>
            <person name="Copeland A."/>
            <person name="Lapidus A."/>
            <person name="Glavina del Rio T."/>
            <person name="Dalin E."/>
            <person name="Tice H."/>
            <person name="Bruce D."/>
            <person name="Goodwin L."/>
            <person name="Pitluck S."/>
            <person name="Kyrpides N."/>
            <person name="Mavromatis K."/>
            <person name="Ivanova N."/>
            <person name="Teshima H."/>
            <person name="Brettin T."/>
            <person name="Detter J.C."/>
            <person name="Han C."/>
            <person name="Tapia R."/>
            <person name="Land M."/>
            <person name="Hauser L."/>
            <person name="Markowitz V."/>
            <person name="Cheng J.-F."/>
            <person name="Hugenholtz P."/>
            <person name="Woyke T."/>
            <person name="Wu D."/>
            <person name="Tindall B."/>
            <person name="Pomrenke H.G."/>
            <person name="Brambilla E."/>
            <person name="Klenk H.-P."/>
            <person name="Eisen J.A."/>
        </authorList>
    </citation>
    <scope>NUCLEOTIDE SEQUENCE [LARGE SCALE GENOMIC DNA]</scope>
    <source>
        <strain>DSM 17132</strain>
    </source>
</reference>
<dbReference type="Pfam" id="PF00300">
    <property type="entry name" value="His_Phos_1"/>
    <property type="match status" value="1"/>
</dbReference>
<evidence type="ECO:0000256" key="2">
    <source>
        <dbReference type="PIRSR" id="PIRSR613078-2"/>
    </source>
</evidence>
<evidence type="ECO:0000313" key="4">
    <source>
        <dbReference type="Proteomes" id="UP000007435"/>
    </source>
</evidence>
<gene>
    <name evidence="3" type="ordered locus">Lbys_0367</name>
</gene>
<dbReference type="SMART" id="SM00855">
    <property type="entry name" value="PGAM"/>
    <property type="match status" value="1"/>
</dbReference>
<proteinExistence type="predicted"/>
<dbReference type="SUPFAM" id="SSF53254">
    <property type="entry name" value="Phosphoglycerate mutase-like"/>
    <property type="match status" value="1"/>
</dbReference>
<organism evidence="3 4">
    <name type="scientific">Leadbetterella byssophila (strain DSM 17132 / JCM 16389 / KACC 11308 / NBRC 106382 / 4M15)</name>
    <dbReference type="NCBI Taxonomy" id="649349"/>
    <lineage>
        <taxon>Bacteria</taxon>
        <taxon>Pseudomonadati</taxon>
        <taxon>Bacteroidota</taxon>
        <taxon>Cytophagia</taxon>
        <taxon>Cytophagales</taxon>
        <taxon>Leadbetterellaceae</taxon>
        <taxon>Leadbetterella</taxon>
    </lineage>
</organism>
<dbReference type="HOGENOM" id="CLU_033323_9_4_10"/>
<dbReference type="STRING" id="649349.Lbys_0367"/>
<accession>E4RW02</accession>
<dbReference type="RefSeq" id="WP_013407200.1">
    <property type="nucleotide sequence ID" value="NC_014655.1"/>
</dbReference>
<dbReference type="CDD" id="cd07067">
    <property type="entry name" value="HP_PGM_like"/>
    <property type="match status" value="1"/>
</dbReference>
<dbReference type="InterPro" id="IPR001345">
    <property type="entry name" value="PG/BPGM_mutase_AS"/>
</dbReference>
<dbReference type="PROSITE" id="PS00175">
    <property type="entry name" value="PG_MUTASE"/>
    <property type="match status" value="1"/>
</dbReference>
<name>E4RW02_LEAB4</name>
<evidence type="ECO:0000313" key="3">
    <source>
        <dbReference type="EMBL" id="ADQ16145.1"/>
    </source>
</evidence>
<dbReference type="PIRSF" id="PIRSF000709">
    <property type="entry name" value="6PFK_2-Ptase"/>
    <property type="match status" value="1"/>
</dbReference>
<dbReference type="InterPro" id="IPR029033">
    <property type="entry name" value="His_PPase_superfam"/>
</dbReference>